<protein>
    <submittedName>
        <fullName evidence="1">Uncharacterized protein</fullName>
    </submittedName>
</protein>
<reference evidence="1 2" key="1">
    <citation type="journal article" date="2018" name="Front. Plant Sci.">
        <title>Red Clover (Trifolium pratense) and Zigzag Clover (T. medium) - A Picture of Genomic Similarities and Differences.</title>
        <authorList>
            <person name="Dluhosova J."/>
            <person name="Istvanek J."/>
            <person name="Nedelnik J."/>
            <person name="Repkova J."/>
        </authorList>
    </citation>
    <scope>NUCLEOTIDE SEQUENCE [LARGE SCALE GENOMIC DNA]</scope>
    <source>
        <strain evidence="2">cv. 10/8</strain>
        <tissue evidence="1">Leaf</tissue>
    </source>
</reference>
<accession>A0A392U582</accession>
<dbReference type="EMBL" id="LXQA010740703">
    <property type="protein sequence ID" value="MCI68673.1"/>
    <property type="molecule type" value="Genomic_DNA"/>
</dbReference>
<name>A0A392U582_9FABA</name>
<organism evidence="1 2">
    <name type="scientific">Trifolium medium</name>
    <dbReference type="NCBI Taxonomy" id="97028"/>
    <lineage>
        <taxon>Eukaryota</taxon>
        <taxon>Viridiplantae</taxon>
        <taxon>Streptophyta</taxon>
        <taxon>Embryophyta</taxon>
        <taxon>Tracheophyta</taxon>
        <taxon>Spermatophyta</taxon>
        <taxon>Magnoliopsida</taxon>
        <taxon>eudicotyledons</taxon>
        <taxon>Gunneridae</taxon>
        <taxon>Pentapetalae</taxon>
        <taxon>rosids</taxon>
        <taxon>fabids</taxon>
        <taxon>Fabales</taxon>
        <taxon>Fabaceae</taxon>
        <taxon>Papilionoideae</taxon>
        <taxon>50 kb inversion clade</taxon>
        <taxon>NPAAA clade</taxon>
        <taxon>Hologalegina</taxon>
        <taxon>IRL clade</taxon>
        <taxon>Trifolieae</taxon>
        <taxon>Trifolium</taxon>
    </lineage>
</organism>
<keyword evidence="2" id="KW-1185">Reference proteome</keyword>
<feature type="non-terminal residue" evidence="1">
    <location>
        <position position="1"/>
    </location>
</feature>
<sequence length="44" mass="4475">AAVFSWGVVVSLCQLGGSISIGIIASVPYIIVNGVSLVEDWGVV</sequence>
<comment type="caution">
    <text evidence="1">The sequence shown here is derived from an EMBL/GenBank/DDBJ whole genome shotgun (WGS) entry which is preliminary data.</text>
</comment>
<evidence type="ECO:0000313" key="2">
    <source>
        <dbReference type="Proteomes" id="UP000265520"/>
    </source>
</evidence>
<dbReference type="AlphaFoldDB" id="A0A392U582"/>
<evidence type="ECO:0000313" key="1">
    <source>
        <dbReference type="EMBL" id="MCI68673.1"/>
    </source>
</evidence>
<proteinExistence type="predicted"/>
<dbReference type="Proteomes" id="UP000265520">
    <property type="component" value="Unassembled WGS sequence"/>
</dbReference>